<dbReference type="Proteomes" id="UP000663859">
    <property type="component" value="Unassembled WGS sequence"/>
</dbReference>
<comment type="caution">
    <text evidence="1">The sequence shown here is derived from an EMBL/GenBank/DDBJ whole genome shotgun (WGS) entry which is preliminary data.</text>
</comment>
<keyword evidence="2" id="KW-1185">Reference proteome</keyword>
<protein>
    <submittedName>
        <fullName evidence="1">Uncharacterized protein</fullName>
    </submittedName>
</protein>
<sequence length="41" mass="4477">MTGTDNIVCDLHEEIVSLVPGFTRRNPCTRAPKKAVGAIHE</sequence>
<dbReference type="AlphaFoldDB" id="A0A8J2BP90"/>
<reference evidence="1" key="1">
    <citation type="submission" date="2021-02" db="EMBL/GenBank/DDBJ databases">
        <authorList>
            <person name="Cremers G."/>
            <person name="Picone N."/>
        </authorList>
    </citation>
    <scope>NUCLEOTIDE SEQUENCE</scope>
    <source>
        <strain evidence="1">PQ17</strain>
    </source>
</reference>
<gene>
    <name evidence="1" type="ORF">MPNT_280031</name>
</gene>
<dbReference type="EMBL" id="CAJNOB010000021">
    <property type="protein sequence ID" value="CAF0698577.1"/>
    <property type="molecule type" value="Genomic_DNA"/>
</dbReference>
<evidence type="ECO:0000313" key="2">
    <source>
        <dbReference type="Proteomes" id="UP000663859"/>
    </source>
</evidence>
<organism evidence="1 2">
    <name type="scientific">Candidatus Methylacidithermus pantelleriae</name>
    <dbReference type="NCBI Taxonomy" id="2744239"/>
    <lineage>
        <taxon>Bacteria</taxon>
        <taxon>Pseudomonadati</taxon>
        <taxon>Verrucomicrobiota</taxon>
        <taxon>Methylacidiphilae</taxon>
        <taxon>Methylacidiphilales</taxon>
        <taxon>Methylacidiphilaceae</taxon>
        <taxon>Candidatus Methylacidithermus</taxon>
    </lineage>
</organism>
<accession>A0A8J2BP90</accession>
<name>A0A8J2BP90_9BACT</name>
<proteinExistence type="predicted"/>
<evidence type="ECO:0000313" key="1">
    <source>
        <dbReference type="EMBL" id="CAF0698577.1"/>
    </source>
</evidence>